<keyword evidence="1" id="KW-0472">Membrane</keyword>
<accession>A0A1A9W8U6</accession>
<dbReference type="Proteomes" id="UP000091820">
    <property type="component" value="Unassembled WGS sequence"/>
</dbReference>
<keyword evidence="1" id="KW-0812">Transmembrane</keyword>
<dbReference type="EnsemblMetazoa" id="GBRI010471-RA">
    <property type="protein sequence ID" value="GBRI010471-PA"/>
    <property type="gene ID" value="GBRI010471"/>
</dbReference>
<keyword evidence="1" id="KW-1133">Transmembrane helix</keyword>
<evidence type="ECO:0000256" key="1">
    <source>
        <dbReference type="SAM" id="Phobius"/>
    </source>
</evidence>
<protein>
    <submittedName>
        <fullName evidence="2">Uncharacterized protein</fullName>
    </submittedName>
</protein>
<dbReference type="AlphaFoldDB" id="A0A1A9W8U6"/>
<organism evidence="2 3">
    <name type="scientific">Glossina brevipalpis</name>
    <dbReference type="NCBI Taxonomy" id="37001"/>
    <lineage>
        <taxon>Eukaryota</taxon>
        <taxon>Metazoa</taxon>
        <taxon>Ecdysozoa</taxon>
        <taxon>Arthropoda</taxon>
        <taxon>Hexapoda</taxon>
        <taxon>Insecta</taxon>
        <taxon>Pterygota</taxon>
        <taxon>Neoptera</taxon>
        <taxon>Endopterygota</taxon>
        <taxon>Diptera</taxon>
        <taxon>Brachycera</taxon>
        <taxon>Muscomorpha</taxon>
        <taxon>Hippoboscoidea</taxon>
        <taxon>Glossinidae</taxon>
        <taxon>Glossina</taxon>
    </lineage>
</organism>
<feature type="transmembrane region" description="Helical" evidence="1">
    <location>
        <begin position="26"/>
        <end position="50"/>
    </location>
</feature>
<name>A0A1A9W8U6_9MUSC</name>
<proteinExistence type="predicted"/>
<dbReference type="VEuPathDB" id="VectorBase:GBRI010471"/>
<evidence type="ECO:0000313" key="3">
    <source>
        <dbReference type="Proteomes" id="UP000091820"/>
    </source>
</evidence>
<reference evidence="3" key="1">
    <citation type="submission" date="2014-03" db="EMBL/GenBank/DDBJ databases">
        <authorList>
            <person name="Aksoy S."/>
            <person name="Warren W."/>
            <person name="Wilson R.K."/>
        </authorList>
    </citation>
    <scope>NUCLEOTIDE SEQUENCE [LARGE SCALE GENOMIC DNA]</scope>
    <source>
        <strain evidence="3">IAEA</strain>
    </source>
</reference>
<evidence type="ECO:0000313" key="2">
    <source>
        <dbReference type="EnsemblMetazoa" id="GBRI010471-PA"/>
    </source>
</evidence>
<reference evidence="2" key="2">
    <citation type="submission" date="2020-05" db="UniProtKB">
        <authorList>
            <consortium name="EnsemblMetazoa"/>
        </authorList>
    </citation>
    <scope>IDENTIFICATION</scope>
    <source>
        <strain evidence="2">IAEA</strain>
    </source>
</reference>
<sequence>MIELQVTASLVDSEQQSFSHLDPVDYLIRLLGNFVNVSCNLLFVVATLAYGYRAASLSYHVVFGYLHSSPYPDYLQYLHRPFYSPAEETFDGRPINSTGHSLAKFKLYLNFKSINEGFLKLVDGNGNKNLD</sequence>
<keyword evidence="3" id="KW-1185">Reference proteome</keyword>